<feature type="region of interest" description="Disordered" evidence="1">
    <location>
        <begin position="1"/>
        <end position="20"/>
    </location>
</feature>
<evidence type="ECO:0000313" key="3">
    <source>
        <dbReference type="Proteomes" id="UP001551189"/>
    </source>
</evidence>
<keyword evidence="3" id="KW-1185">Reference proteome</keyword>
<gene>
    <name evidence="2" type="ORF">ABZ931_24805</name>
</gene>
<evidence type="ECO:0000256" key="1">
    <source>
        <dbReference type="SAM" id="MobiDB-lite"/>
    </source>
</evidence>
<evidence type="ECO:0000313" key="2">
    <source>
        <dbReference type="EMBL" id="MEU6804202.1"/>
    </source>
</evidence>
<accession>A0ABV3B435</accession>
<sequence length="190" mass="20974">MSHATGTRHSPASVPTSTRRTDTQLLSVYLNDHLAGATAGTDRARYLARSCRGTDLGPTLEAIAGEIAKDRRGLTDLMHRLHIPARRYKVCAGWAAEKLGRLKANGRLVRRSPLSTVIELEMLRVGVTGKIACWEALRQLAETDERLDPDVLDDLLSRGHRQLHTLEELHREQAASTFRTAEPHGQGAQS</sequence>
<dbReference type="Proteomes" id="UP001551189">
    <property type="component" value="Unassembled WGS sequence"/>
</dbReference>
<dbReference type="EMBL" id="JBEYXT010000128">
    <property type="protein sequence ID" value="MEU6804202.1"/>
    <property type="molecule type" value="Genomic_DNA"/>
</dbReference>
<name>A0ABV3B435_9ACTN</name>
<comment type="caution">
    <text evidence="2">The sequence shown here is derived from an EMBL/GenBank/DDBJ whole genome shotgun (WGS) entry which is preliminary data.</text>
</comment>
<organism evidence="2 3">
    <name type="scientific">Streptomyces neyagawaensis</name>
    <dbReference type="NCBI Taxonomy" id="42238"/>
    <lineage>
        <taxon>Bacteria</taxon>
        <taxon>Bacillati</taxon>
        <taxon>Actinomycetota</taxon>
        <taxon>Actinomycetes</taxon>
        <taxon>Kitasatosporales</taxon>
        <taxon>Streptomycetaceae</taxon>
        <taxon>Streptomyces</taxon>
    </lineage>
</organism>
<proteinExistence type="predicted"/>
<protein>
    <submittedName>
        <fullName evidence="2">Uncharacterized protein</fullName>
    </submittedName>
</protein>
<dbReference type="RefSeq" id="WP_359698208.1">
    <property type="nucleotide sequence ID" value="NZ_JBEYXT010000128.1"/>
</dbReference>
<reference evidence="2 3" key="1">
    <citation type="submission" date="2024-06" db="EMBL/GenBank/DDBJ databases">
        <title>The Natural Products Discovery Center: Release of the First 8490 Sequenced Strains for Exploring Actinobacteria Biosynthetic Diversity.</title>
        <authorList>
            <person name="Kalkreuter E."/>
            <person name="Kautsar S.A."/>
            <person name="Yang D."/>
            <person name="Bader C.D."/>
            <person name="Teijaro C.N."/>
            <person name="Fluegel L."/>
            <person name="Davis C.M."/>
            <person name="Simpson J.R."/>
            <person name="Lauterbach L."/>
            <person name="Steele A.D."/>
            <person name="Gui C."/>
            <person name="Meng S."/>
            <person name="Li G."/>
            <person name="Viehrig K."/>
            <person name="Ye F."/>
            <person name="Su P."/>
            <person name="Kiefer A.F."/>
            <person name="Nichols A."/>
            <person name="Cepeda A.J."/>
            <person name="Yan W."/>
            <person name="Fan B."/>
            <person name="Jiang Y."/>
            <person name="Adhikari A."/>
            <person name="Zheng C.-J."/>
            <person name="Schuster L."/>
            <person name="Cowan T.M."/>
            <person name="Smanski M.J."/>
            <person name="Chevrette M.G."/>
            <person name="De Carvalho L.P.S."/>
            <person name="Shen B."/>
        </authorList>
    </citation>
    <scope>NUCLEOTIDE SEQUENCE [LARGE SCALE GENOMIC DNA]</scope>
    <source>
        <strain evidence="2 3">NPDC046851</strain>
    </source>
</reference>